<feature type="domain" description="ATPase BadF/BadG/BcrA/BcrD type" evidence="1">
    <location>
        <begin position="9"/>
        <end position="290"/>
    </location>
</feature>
<dbReference type="PANTHER" id="PTHR43190">
    <property type="entry name" value="N-ACETYL-D-GLUCOSAMINE KINASE"/>
    <property type="match status" value="1"/>
</dbReference>
<evidence type="ECO:0000313" key="3">
    <source>
        <dbReference type="Proteomes" id="UP000646579"/>
    </source>
</evidence>
<organism evidence="2 3">
    <name type="scientific">Devosia pacifica</name>
    <dbReference type="NCBI Taxonomy" id="1335967"/>
    <lineage>
        <taxon>Bacteria</taxon>
        <taxon>Pseudomonadati</taxon>
        <taxon>Pseudomonadota</taxon>
        <taxon>Alphaproteobacteria</taxon>
        <taxon>Hyphomicrobiales</taxon>
        <taxon>Devosiaceae</taxon>
        <taxon>Devosia</taxon>
    </lineage>
</organism>
<evidence type="ECO:0000313" key="2">
    <source>
        <dbReference type="EMBL" id="GHA29930.1"/>
    </source>
</evidence>
<name>A0A918SB51_9HYPH</name>
<protein>
    <submittedName>
        <fullName evidence="2">ATPase</fullName>
    </submittedName>
</protein>
<evidence type="ECO:0000259" key="1">
    <source>
        <dbReference type="Pfam" id="PF01869"/>
    </source>
</evidence>
<dbReference type="PANTHER" id="PTHR43190:SF3">
    <property type="entry name" value="N-ACETYL-D-GLUCOSAMINE KINASE"/>
    <property type="match status" value="1"/>
</dbReference>
<dbReference type="InterPro" id="IPR043129">
    <property type="entry name" value="ATPase_NBD"/>
</dbReference>
<dbReference type="InterPro" id="IPR002731">
    <property type="entry name" value="ATPase_BadF"/>
</dbReference>
<dbReference type="Gene3D" id="3.30.420.40">
    <property type="match status" value="2"/>
</dbReference>
<comment type="caution">
    <text evidence="2">The sequence shown here is derived from an EMBL/GenBank/DDBJ whole genome shotgun (WGS) entry which is preliminary data.</text>
</comment>
<reference evidence="2" key="1">
    <citation type="journal article" date="2014" name="Int. J. Syst. Evol. Microbiol.">
        <title>Complete genome sequence of Corynebacterium casei LMG S-19264T (=DSM 44701T), isolated from a smear-ripened cheese.</title>
        <authorList>
            <consortium name="US DOE Joint Genome Institute (JGI-PGF)"/>
            <person name="Walter F."/>
            <person name="Albersmeier A."/>
            <person name="Kalinowski J."/>
            <person name="Ruckert C."/>
        </authorList>
    </citation>
    <scope>NUCLEOTIDE SEQUENCE</scope>
    <source>
        <strain evidence="2">KCTC 32437</strain>
    </source>
</reference>
<proteinExistence type="predicted"/>
<dbReference type="InterPro" id="IPR052519">
    <property type="entry name" value="Euk-type_GlcNAc_Kinase"/>
</dbReference>
<reference evidence="2" key="2">
    <citation type="submission" date="2020-09" db="EMBL/GenBank/DDBJ databases">
        <authorList>
            <person name="Sun Q."/>
            <person name="Kim S."/>
        </authorList>
    </citation>
    <scope>NUCLEOTIDE SEQUENCE</scope>
    <source>
        <strain evidence="2">KCTC 32437</strain>
    </source>
</reference>
<accession>A0A918SB51</accession>
<dbReference type="Pfam" id="PF01869">
    <property type="entry name" value="BcrAD_BadFG"/>
    <property type="match status" value="1"/>
</dbReference>
<dbReference type="AlphaFoldDB" id="A0A918SB51"/>
<sequence length="311" mass="32260">MNEVSSLLVGLDVGGSKTQVQITDLDGVTLSEQTIPNTSWALRSDADRAQILRDVAVNAVSGEAGEVVALVAGVHGSDSVSQQEILTAPLAEAFARVRVVNDSSLLVPASGRRSGTGVTAGTGSSATATTGNGTEIMVGGWGWVLGDECGAVGLVRDAAREVLSAYDAAEDDGLVDALLDALDITHPHALSHRLATGEPREWSVHARVVFSACQAGSPRAARVIESHAEAMTQMVHQLERRGGDVAAVVCAGGVMSNHQQMFSAFADSMHRRFGDRSQVLLLDVPPVAGAVNLARQLAGLAPTTTIQGDVR</sequence>
<keyword evidence="3" id="KW-1185">Reference proteome</keyword>
<dbReference type="Proteomes" id="UP000646579">
    <property type="component" value="Unassembled WGS sequence"/>
</dbReference>
<dbReference type="EMBL" id="BMZE01000003">
    <property type="protein sequence ID" value="GHA29930.1"/>
    <property type="molecule type" value="Genomic_DNA"/>
</dbReference>
<gene>
    <name evidence="2" type="ORF">GCM10007989_27000</name>
</gene>
<dbReference type="SUPFAM" id="SSF53067">
    <property type="entry name" value="Actin-like ATPase domain"/>
    <property type="match status" value="2"/>
</dbReference>